<evidence type="ECO:0000256" key="3">
    <source>
        <dbReference type="ARBA" id="ARBA00022692"/>
    </source>
</evidence>
<feature type="transmembrane region" description="Helical" evidence="8">
    <location>
        <begin position="305"/>
        <end position="327"/>
    </location>
</feature>
<dbReference type="Pfam" id="PF07690">
    <property type="entry name" value="MFS_1"/>
    <property type="match status" value="1"/>
</dbReference>
<evidence type="ECO:0000259" key="9">
    <source>
        <dbReference type="PROSITE" id="PS50850"/>
    </source>
</evidence>
<evidence type="ECO:0000256" key="5">
    <source>
        <dbReference type="ARBA" id="ARBA00023136"/>
    </source>
</evidence>
<dbReference type="FunFam" id="1.20.1720.10:FF:000009">
    <property type="entry name" value="MFS multidrug transporter"/>
    <property type="match status" value="1"/>
</dbReference>
<feature type="transmembrane region" description="Helical" evidence="8">
    <location>
        <begin position="390"/>
        <end position="416"/>
    </location>
</feature>
<dbReference type="InterPro" id="IPR020846">
    <property type="entry name" value="MFS_dom"/>
</dbReference>
<dbReference type="EMBL" id="MU839017">
    <property type="protein sequence ID" value="KAK1764932.1"/>
    <property type="molecule type" value="Genomic_DNA"/>
</dbReference>
<dbReference type="GeneID" id="85311737"/>
<dbReference type="PANTHER" id="PTHR23502:SF51">
    <property type="entry name" value="QUINIDINE RESISTANCE PROTEIN 1-RELATED"/>
    <property type="match status" value="1"/>
</dbReference>
<proteinExistence type="predicted"/>
<dbReference type="GO" id="GO:0140115">
    <property type="term" value="P:export across plasma membrane"/>
    <property type="evidence" value="ECO:0007669"/>
    <property type="project" value="UniProtKB-ARBA"/>
</dbReference>
<feature type="transmembrane region" description="Helical" evidence="8">
    <location>
        <begin position="75"/>
        <end position="98"/>
    </location>
</feature>
<dbReference type="InterPro" id="IPR011701">
    <property type="entry name" value="MFS"/>
</dbReference>
<dbReference type="PROSITE" id="PS50850">
    <property type="entry name" value="MFS"/>
    <property type="match status" value="1"/>
</dbReference>
<gene>
    <name evidence="10" type="ORF">QBC33DRAFT_545290</name>
</gene>
<dbReference type="InterPro" id="IPR036259">
    <property type="entry name" value="MFS_trans_sf"/>
</dbReference>
<evidence type="ECO:0000256" key="6">
    <source>
        <dbReference type="ARBA" id="ARBA00023180"/>
    </source>
</evidence>
<keyword evidence="2" id="KW-0813">Transport</keyword>
<dbReference type="GO" id="GO:0005886">
    <property type="term" value="C:plasma membrane"/>
    <property type="evidence" value="ECO:0007669"/>
    <property type="project" value="UniProtKB-ARBA"/>
</dbReference>
<feature type="transmembrane region" description="Helical" evidence="8">
    <location>
        <begin position="43"/>
        <end position="63"/>
    </location>
</feature>
<feature type="transmembrane region" description="Helical" evidence="8">
    <location>
        <begin position="198"/>
        <end position="218"/>
    </location>
</feature>
<dbReference type="SUPFAM" id="SSF103473">
    <property type="entry name" value="MFS general substrate transporter"/>
    <property type="match status" value="1"/>
</dbReference>
<evidence type="ECO:0000256" key="1">
    <source>
        <dbReference type="ARBA" id="ARBA00004141"/>
    </source>
</evidence>
<sequence>MALSNPSGAIDSKNEVPASATEPEAGTGGGEVFSVFTPWQKRWICFAASFAGMFSTMSSYIYYPALVPVSLELGVSLFLVNLTVTCYLVVAGIAPAFMGDMADQSGRRPVYMLMFSLMIGANIGIALQKSYPALFVLRMLQSAGSSGLYGAAYGVISDFATVEERGNYVGALLLMTDIAPSLGPVIGGSITQQVGWRWIFWFLVIMTGTHFIAMLLFFPETQRRIVGNGSAKVRGVYWSFFSARNRGCGSQNGQVRFPNPLSCLEILSHKGSLAVIMITAVTYAVKMALQTSLSAQCVEIYNLNYLVAGLIYLPSGIGGGVASYLTGQYIDWTYRGRVKHLQDEGSSYDGSASPDFPLEKTRLKGIYVLITISALGTLGYGLALMTRTHISVVLIMQFLTGSTTASTFTMCGTLLTDLNINKSATAQAASNLVRCLSAGAAIAALQPLVDAAGPAWCFAVYAIVVLLEVPLVWLLQQRGVRWRRAQCAA</sequence>
<dbReference type="AlphaFoldDB" id="A0AAJ0BXK5"/>
<keyword evidence="11" id="KW-1185">Reference proteome</keyword>
<evidence type="ECO:0000313" key="10">
    <source>
        <dbReference type="EMBL" id="KAK1764932.1"/>
    </source>
</evidence>
<name>A0AAJ0BXK5_9PEZI</name>
<protein>
    <submittedName>
        <fullName evidence="10">MFS general substrate transporter</fullName>
    </submittedName>
</protein>
<dbReference type="Proteomes" id="UP001244011">
    <property type="component" value="Unassembled WGS sequence"/>
</dbReference>
<evidence type="ECO:0000313" key="11">
    <source>
        <dbReference type="Proteomes" id="UP001244011"/>
    </source>
</evidence>
<feature type="transmembrane region" description="Helical" evidence="8">
    <location>
        <begin position="133"/>
        <end position="156"/>
    </location>
</feature>
<keyword evidence="4 8" id="KW-1133">Transmembrane helix</keyword>
<comment type="subcellular location">
    <subcellularLocation>
        <location evidence="1">Membrane</location>
        <topology evidence="1">Multi-pass membrane protein</topology>
    </subcellularLocation>
</comment>
<dbReference type="RefSeq" id="XP_060281145.1">
    <property type="nucleotide sequence ID" value="XM_060428550.1"/>
</dbReference>
<feature type="region of interest" description="Disordered" evidence="7">
    <location>
        <begin position="1"/>
        <end position="27"/>
    </location>
</feature>
<keyword evidence="5 8" id="KW-0472">Membrane</keyword>
<dbReference type="Gene3D" id="1.20.1250.20">
    <property type="entry name" value="MFS general substrate transporter like domains"/>
    <property type="match status" value="1"/>
</dbReference>
<feature type="transmembrane region" description="Helical" evidence="8">
    <location>
        <begin position="455"/>
        <end position="475"/>
    </location>
</feature>
<dbReference type="GO" id="GO:0015137">
    <property type="term" value="F:citrate transmembrane transporter activity"/>
    <property type="evidence" value="ECO:0007669"/>
    <property type="project" value="UniProtKB-ARBA"/>
</dbReference>
<evidence type="ECO:0000256" key="8">
    <source>
        <dbReference type="SAM" id="Phobius"/>
    </source>
</evidence>
<keyword evidence="6" id="KW-0325">Glycoprotein</keyword>
<feature type="domain" description="Major facilitator superfamily (MFS) profile" evidence="9">
    <location>
        <begin position="44"/>
        <end position="480"/>
    </location>
</feature>
<feature type="transmembrane region" description="Helical" evidence="8">
    <location>
        <begin position="110"/>
        <end position="127"/>
    </location>
</feature>
<accession>A0AAJ0BXK5</accession>
<dbReference type="PANTHER" id="PTHR23502">
    <property type="entry name" value="MAJOR FACILITATOR SUPERFAMILY"/>
    <property type="match status" value="1"/>
</dbReference>
<organism evidence="10 11">
    <name type="scientific">Phialemonium atrogriseum</name>
    <dbReference type="NCBI Taxonomy" id="1093897"/>
    <lineage>
        <taxon>Eukaryota</taxon>
        <taxon>Fungi</taxon>
        <taxon>Dikarya</taxon>
        <taxon>Ascomycota</taxon>
        <taxon>Pezizomycotina</taxon>
        <taxon>Sordariomycetes</taxon>
        <taxon>Sordariomycetidae</taxon>
        <taxon>Cephalothecales</taxon>
        <taxon>Cephalothecaceae</taxon>
        <taxon>Phialemonium</taxon>
    </lineage>
</organism>
<keyword evidence="3 8" id="KW-0812">Transmembrane</keyword>
<feature type="transmembrane region" description="Helical" evidence="8">
    <location>
        <begin position="366"/>
        <end position="384"/>
    </location>
</feature>
<feature type="transmembrane region" description="Helical" evidence="8">
    <location>
        <begin position="168"/>
        <end position="186"/>
    </location>
</feature>
<reference evidence="10" key="1">
    <citation type="submission" date="2023-06" db="EMBL/GenBank/DDBJ databases">
        <title>Genome-scale phylogeny and comparative genomics of the fungal order Sordariales.</title>
        <authorList>
            <consortium name="Lawrence Berkeley National Laboratory"/>
            <person name="Hensen N."/>
            <person name="Bonometti L."/>
            <person name="Westerberg I."/>
            <person name="Brannstrom I.O."/>
            <person name="Guillou S."/>
            <person name="Cros-Aarteil S."/>
            <person name="Calhoun S."/>
            <person name="Haridas S."/>
            <person name="Kuo A."/>
            <person name="Mondo S."/>
            <person name="Pangilinan J."/>
            <person name="Riley R."/>
            <person name="Labutti K."/>
            <person name="Andreopoulos B."/>
            <person name="Lipzen A."/>
            <person name="Chen C."/>
            <person name="Yanf M."/>
            <person name="Daum C."/>
            <person name="Ng V."/>
            <person name="Clum A."/>
            <person name="Steindorff A."/>
            <person name="Ohm R."/>
            <person name="Martin F."/>
            <person name="Silar P."/>
            <person name="Natvig D."/>
            <person name="Lalanne C."/>
            <person name="Gautier V."/>
            <person name="Ament-Velasquez S.L."/>
            <person name="Kruys A."/>
            <person name="Hutchinson M.I."/>
            <person name="Powell A.J."/>
            <person name="Barry K."/>
            <person name="Miller A.N."/>
            <person name="Grigoriev I.V."/>
            <person name="Debuchy R."/>
            <person name="Gladieux P."/>
            <person name="Thoren M.H."/>
            <person name="Johannesson H."/>
        </authorList>
    </citation>
    <scope>NUCLEOTIDE SEQUENCE</scope>
    <source>
        <strain evidence="10">8032-3</strain>
    </source>
</reference>
<evidence type="ECO:0000256" key="7">
    <source>
        <dbReference type="SAM" id="MobiDB-lite"/>
    </source>
</evidence>
<evidence type="ECO:0000256" key="4">
    <source>
        <dbReference type="ARBA" id="ARBA00022989"/>
    </source>
</evidence>
<dbReference type="FunFam" id="1.20.1250.20:FF:000172">
    <property type="entry name" value="MFS multidrug resistance transporter"/>
    <property type="match status" value="1"/>
</dbReference>
<evidence type="ECO:0000256" key="2">
    <source>
        <dbReference type="ARBA" id="ARBA00022448"/>
    </source>
</evidence>
<comment type="caution">
    <text evidence="10">The sequence shown here is derived from an EMBL/GenBank/DDBJ whole genome shotgun (WGS) entry which is preliminary data.</text>
</comment>